<evidence type="ECO:0000313" key="4">
    <source>
        <dbReference type="Proteomes" id="UP000295794"/>
    </source>
</evidence>
<accession>A0A377QA29</accession>
<reference evidence="1 3" key="1">
    <citation type="submission" date="2018-06" db="EMBL/GenBank/DDBJ databases">
        <authorList>
            <consortium name="Pathogen Informatics"/>
            <person name="Doyle S."/>
        </authorList>
    </citation>
    <scope>NUCLEOTIDE SEQUENCE [LARGE SCALE GENOMIC DNA]</scope>
    <source>
        <strain evidence="1 3">NCTC11159</strain>
    </source>
</reference>
<keyword evidence="4" id="KW-1185">Reference proteome</keyword>
<dbReference type="RefSeq" id="WP_115227759.1">
    <property type="nucleotide sequence ID" value="NZ_CAWOLO010000018.1"/>
</dbReference>
<evidence type="ECO:0008006" key="5">
    <source>
        <dbReference type="Google" id="ProtNLM"/>
    </source>
</evidence>
<sequence>MRNLFFFISLLFANIAWGSDWVVIVHPNSGVTQLSKAEVINIFMGRYRKFPSGQSAMPLDVLHPVSGREQFYRGLLNKELAEVDSYWARLKFSGQVAPPLLIENSDAVIQMVASNINYIAYCDKSKVTDKVKVVFDFNR</sequence>
<gene>
    <name evidence="2" type="ORF">EV682_11823</name>
    <name evidence="1" type="ORF">NCTC11159_02639</name>
</gene>
<dbReference type="EMBL" id="SMBT01000018">
    <property type="protein sequence ID" value="TCU81902.1"/>
    <property type="molecule type" value="Genomic_DNA"/>
</dbReference>
<evidence type="ECO:0000313" key="3">
    <source>
        <dbReference type="Proteomes" id="UP000255108"/>
    </source>
</evidence>
<proteinExistence type="predicted"/>
<dbReference type="EMBL" id="UGHR01000001">
    <property type="protein sequence ID" value="STQ91565.1"/>
    <property type="molecule type" value="Genomic_DNA"/>
</dbReference>
<protein>
    <recommendedName>
        <fullName evidence="5">Phosphate ABC transporter substrate-binding protein</fullName>
    </recommendedName>
</protein>
<dbReference type="Gene3D" id="3.40.190.10">
    <property type="entry name" value="Periplasmic binding protein-like II"/>
    <property type="match status" value="1"/>
</dbReference>
<reference evidence="2 4" key="2">
    <citation type="submission" date="2019-03" db="EMBL/GenBank/DDBJ databases">
        <title>Genomic Encyclopedia of Type Strains, Phase IV (KMG-IV): sequencing the most valuable type-strain genomes for metagenomic binning, comparative biology and taxonomic classification.</title>
        <authorList>
            <person name="Goeker M."/>
        </authorList>
    </citation>
    <scope>NUCLEOTIDE SEQUENCE [LARGE SCALE GENOMIC DNA]</scope>
    <source>
        <strain evidence="2 4">DSM 3764</strain>
    </source>
</reference>
<organism evidence="1 3">
    <name type="scientific">Iodobacter fluviatilis</name>
    <dbReference type="NCBI Taxonomy" id="537"/>
    <lineage>
        <taxon>Bacteria</taxon>
        <taxon>Pseudomonadati</taxon>
        <taxon>Pseudomonadota</taxon>
        <taxon>Betaproteobacteria</taxon>
        <taxon>Neisseriales</taxon>
        <taxon>Chitinibacteraceae</taxon>
        <taxon>Iodobacter</taxon>
    </lineage>
</organism>
<dbReference type="SUPFAM" id="SSF53850">
    <property type="entry name" value="Periplasmic binding protein-like II"/>
    <property type="match status" value="1"/>
</dbReference>
<evidence type="ECO:0000313" key="1">
    <source>
        <dbReference type="EMBL" id="STQ91565.1"/>
    </source>
</evidence>
<evidence type="ECO:0000313" key="2">
    <source>
        <dbReference type="EMBL" id="TCU81902.1"/>
    </source>
</evidence>
<dbReference type="Proteomes" id="UP000255108">
    <property type="component" value="Unassembled WGS sequence"/>
</dbReference>
<dbReference type="OrthoDB" id="5368589at2"/>
<dbReference type="AlphaFoldDB" id="A0A377QA29"/>
<name>A0A377QA29_9NEIS</name>
<dbReference type="Proteomes" id="UP000295794">
    <property type="component" value="Unassembled WGS sequence"/>
</dbReference>